<feature type="compositionally biased region" description="Low complexity" evidence="1">
    <location>
        <begin position="8"/>
        <end position="25"/>
    </location>
</feature>
<dbReference type="InterPro" id="IPR001810">
    <property type="entry name" value="F-box_dom"/>
</dbReference>
<dbReference type="PANTHER" id="PTHR34145:SF68">
    <property type="entry name" value="FBD DOMAIN-CONTAINING PROTEIN"/>
    <property type="match status" value="1"/>
</dbReference>
<accession>A0ABR0UD93</accession>
<reference evidence="3 4" key="1">
    <citation type="journal article" date="2021" name="Comput. Struct. Biotechnol. J.">
        <title>De novo genome assembly of the potent medicinal plant Rehmannia glutinosa using nanopore technology.</title>
        <authorList>
            <person name="Ma L."/>
            <person name="Dong C."/>
            <person name="Song C."/>
            <person name="Wang X."/>
            <person name="Zheng X."/>
            <person name="Niu Y."/>
            <person name="Chen S."/>
            <person name="Feng W."/>
        </authorList>
    </citation>
    <scope>NUCLEOTIDE SEQUENCE [LARGE SCALE GENOMIC DNA]</scope>
    <source>
        <strain evidence="3">DH-2019</strain>
    </source>
</reference>
<dbReference type="Pfam" id="PF23622">
    <property type="entry name" value="LRR_At1g61320_AtMIF1"/>
    <property type="match status" value="1"/>
</dbReference>
<comment type="caution">
    <text evidence="3">The sequence shown here is derived from an EMBL/GenBank/DDBJ whole genome shotgun (WGS) entry which is preliminary data.</text>
</comment>
<dbReference type="Gene3D" id="3.80.10.10">
    <property type="entry name" value="Ribonuclease Inhibitor"/>
    <property type="match status" value="1"/>
</dbReference>
<sequence>MTRRRSSSSRSSSSQSSSSAASAIRSPTLRRLRQFRDSLAAEEEISRVVERSRSTPRHLQASLQMTDIMARVEAIADELKFQDYISIEDSEDLEAIAVLRRRFAYLGGVRIKRHLTNRRDLQAEAQRLQFVVRVCAKRCQGDDDRISKLPDDILVVILSFLSLKETARTSVLSSRWINLWKHTSSLNFDADSTLNKIAQSEEPKERRELLEEERGKYTEWVNHVLQSHEAPTLREFRICFDLDVSSQNAITKWLEFAFARKVQRLELDLLDDGENIGDPSINYVFPEELLFRSSGTTSTLQPPSDNSCIHQPRTLIDLKSLTALSLKCVNVTGEAIEFFLRNCPLLEKLVVHGTDRISDLEVCGSSLVLKHLEICCLFGLKSIKVSAPNLTSLNIDRLDGLVLENVPMLVEVYVICGRDSIEYLLPALTCCISQLEILNLELLPQKEIIERCRFSELPKLKKLLIEYWTKGDESLIGLTSLITASPYLEEFVLKLIWRQFSRSDREVKSSIGFPHLHLKVFKFCGYYGRTSDVELVRYIVENCIVLEKMIIDPRCQLLGREPRSHDKLDEEQTARKYAKQQLEGELPQHIELVIL</sequence>
<dbReference type="SUPFAM" id="SSF81383">
    <property type="entry name" value="F-box domain"/>
    <property type="match status" value="1"/>
</dbReference>
<dbReference type="InterPro" id="IPR053781">
    <property type="entry name" value="F-box_AtFBL13-like"/>
</dbReference>
<dbReference type="PANTHER" id="PTHR34145">
    <property type="entry name" value="OS02G0105600 PROTEIN"/>
    <property type="match status" value="1"/>
</dbReference>
<dbReference type="InterPro" id="IPR053772">
    <property type="entry name" value="At1g61320/At1g61330-like"/>
</dbReference>
<dbReference type="SUPFAM" id="SSF52047">
    <property type="entry name" value="RNI-like"/>
    <property type="match status" value="1"/>
</dbReference>
<name>A0ABR0UD93_REHGL</name>
<dbReference type="InterPro" id="IPR032675">
    <property type="entry name" value="LRR_dom_sf"/>
</dbReference>
<organism evidence="3 4">
    <name type="scientific">Rehmannia glutinosa</name>
    <name type="common">Chinese foxglove</name>
    <dbReference type="NCBI Taxonomy" id="99300"/>
    <lineage>
        <taxon>Eukaryota</taxon>
        <taxon>Viridiplantae</taxon>
        <taxon>Streptophyta</taxon>
        <taxon>Embryophyta</taxon>
        <taxon>Tracheophyta</taxon>
        <taxon>Spermatophyta</taxon>
        <taxon>Magnoliopsida</taxon>
        <taxon>eudicotyledons</taxon>
        <taxon>Gunneridae</taxon>
        <taxon>Pentapetalae</taxon>
        <taxon>asterids</taxon>
        <taxon>lamiids</taxon>
        <taxon>Lamiales</taxon>
        <taxon>Orobanchaceae</taxon>
        <taxon>Rehmannieae</taxon>
        <taxon>Rehmannia</taxon>
    </lineage>
</organism>
<dbReference type="InterPro" id="IPR036047">
    <property type="entry name" value="F-box-like_dom_sf"/>
</dbReference>
<proteinExistence type="predicted"/>
<dbReference type="PROSITE" id="PS50181">
    <property type="entry name" value="FBOX"/>
    <property type="match status" value="1"/>
</dbReference>
<gene>
    <name evidence="3" type="ORF">DH2020_045977</name>
</gene>
<feature type="domain" description="F-box" evidence="2">
    <location>
        <begin position="143"/>
        <end position="197"/>
    </location>
</feature>
<evidence type="ECO:0000313" key="4">
    <source>
        <dbReference type="Proteomes" id="UP001318860"/>
    </source>
</evidence>
<dbReference type="CDD" id="cd22160">
    <property type="entry name" value="F-box_AtFBL13-like"/>
    <property type="match status" value="1"/>
</dbReference>
<protein>
    <recommendedName>
        <fullName evidence="2">F-box domain-containing protein</fullName>
    </recommendedName>
</protein>
<feature type="region of interest" description="Disordered" evidence="1">
    <location>
        <begin position="1"/>
        <end position="25"/>
    </location>
</feature>
<keyword evidence="4" id="KW-1185">Reference proteome</keyword>
<evidence type="ECO:0000256" key="1">
    <source>
        <dbReference type="SAM" id="MobiDB-lite"/>
    </source>
</evidence>
<dbReference type="Proteomes" id="UP001318860">
    <property type="component" value="Unassembled WGS sequence"/>
</dbReference>
<evidence type="ECO:0000313" key="3">
    <source>
        <dbReference type="EMBL" id="KAK6120286.1"/>
    </source>
</evidence>
<dbReference type="Gene3D" id="1.20.1280.50">
    <property type="match status" value="1"/>
</dbReference>
<dbReference type="Pfam" id="PF00646">
    <property type="entry name" value="F-box"/>
    <property type="match status" value="1"/>
</dbReference>
<evidence type="ECO:0000259" key="2">
    <source>
        <dbReference type="PROSITE" id="PS50181"/>
    </source>
</evidence>
<dbReference type="InterPro" id="IPR055357">
    <property type="entry name" value="LRR_At1g61320_AtMIF1"/>
</dbReference>
<dbReference type="EMBL" id="JABTTQ020003093">
    <property type="protein sequence ID" value="KAK6120286.1"/>
    <property type="molecule type" value="Genomic_DNA"/>
</dbReference>